<dbReference type="EMBL" id="CAJOBH010128297">
    <property type="protein sequence ID" value="CAF4744776.1"/>
    <property type="molecule type" value="Genomic_DNA"/>
</dbReference>
<dbReference type="Proteomes" id="UP000681967">
    <property type="component" value="Unassembled WGS sequence"/>
</dbReference>
<sequence length="35" mass="3701">GTPRSSNEGNPVNAFVVESYLILLTIPVQSSEPNA</sequence>
<protein>
    <submittedName>
        <fullName evidence="1">Uncharacterized protein</fullName>
    </submittedName>
</protein>
<reference evidence="1" key="1">
    <citation type="submission" date="2021-02" db="EMBL/GenBank/DDBJ databases">
        <authorList>
            <person name="Nowell W R."/>
        </authorList>
    </citation>
    <scope>NUCLEOTIDE SEQUENCE</scope>
</reference>
<evidence type="ECO:0000313" key="1">
    <source>
        <dbReference type="EMBL" id="CAF4744776.1"/>
    </source>
</evidence>
<gene>
    <name evidence="1" type="ORF">BYL167_LOCUS45851</name>
</gene>
<proteinExistence type="predicted"/>
<accession>A0A8S3AW76</accession>
<dbReference type="AlphaFoldDB" id="A0A8S3AW76"/>
<name>A0A8S3AW76_9BILA</name>
<organism evidence="1 2">
    <name type="scientific">Rotaria magnacalcarata</name>
    <dbReference type="NCBI Taxonomy" id="392030"/>
    <lineage>
        <taxon>Eukaryota</taxon>
        <taxon>Metazoa</taxon>
        <taxon>Spiralia</taxon>
        <taxon>Gnathifera</taxon>
        <taxon>Rotifera</taxon>
        <taxon>Eurotatoria</taxon>
        <taxon>Bdelloidea</taxon>
        <taxon>Philodinida</taxon>
        <taxon>Philodinidae</taxon>
        <taxon>Rotaria</taxon>
    </lineage>
</organism>
<feature type="non-terminal residue" evidence="1">
    <location>
        <position position="1"/>
    </location>
</feature>
<comment type="caution">
    <text evidence="1">The sequence shown here is derived from an EMBL/GenBank/DDBJ whole genome shotgun (WGS) entry which is preliminary data.</text>
</comment>
<evidence type="ECO:0000313" key="2">
    <source>
        <dbReference type="Proteomes" id="UP000681967"/>
    </source>
</evidence>